<protein>
    <submittedName>
        <fullName evidence="5">Uncharacterized protein</fullName>
    </submittedName>
</protein>
<keyword evidence="2" id="KW-0812">Transmembrane</keyword>
<dbReference type="InterPro" id="IPR036779">
    <property type="entry name" value="LysM_dom_sf"/>
</dbReference>
<organism evidence="5 6">
    <name type="scientific">Paenibacillus montaniterrae</name>
    <dbReference type="NCBI Taxonomy" id="429341"/>
    <lineage>
        <taxon>Bacteria</taxon>
        <taxon>Bacillati</taxon>
        <taxon>Bacillota</taxon>
        <taxon>Bacilli</taxon>
        <taxon>Bacillales</taxon>
        <taxon>Paenibacillaceae</taxon>
        <taxon>Paenibacillus</taxon>
    </lineage>
</organism>
<dbReference type="Gene3D" id="2.70.70.10">
    <property type="entry name" value="Glucose Permease (Domain IIA)"/>
    <property type="match status" value="1"/>
</dbReference>
<comment type="caution">
    <text evidence="5">The sequence shown here is derived from an EMBL/GenBank/DDBJ whole genome shotgun (WGS) entry which is preliminary data.</text>
</comment>
<dbReference type="SUPFAM" id="SSF54106">
    <property type="entry name" value="LysM domain"/>
    <property type="match status" value="1"/>
</dbReference>
<dbReference type="InterPro" id="IPR011055">
    <property type="entry name" value="Dup_hybrid_motif"/>
</dbReference>
<dbReference type="PANTHER" id="PTHR21666">
    <property type="entry name" value="PEPTIDASE-RELATED"/>
    <property type="match status" value="1"/>
</dbReference>
<dbReference type="InterPro" id="IPR018392">
    <property type="entry name" value="LysM"/>
</dbReference>
<dbReference type="PROSITE" id="PS51782">
    <property type="entry name" value="LYSM"/>
    <property type="match status" value="1"/>
</dbReference>
<dbReference type="Pfam" id="PF07501">
    <property type="entry name" value="G5"/>
    <property type="match status" value="1"/>
</dbReference>
<evidence type="ECO:0000259" key="4">
    <source>
        <dbReference type="PROSITE" id="PS51782"/>
    </source>
</evidence>
<accession>A0A919YW59</accession>
<keyword evidence="1" id="KW-0732">Signal</keyword>
<dbReference type="Proteomes" id="UP000683139">
    <property type="component" value="Unassembled WGS sequence"/>
</dbReference>
<evidence type="ECO:0000313" key="5">
    <source>
        <dbReference type="EMBL" id="GIP18371.1"/>
    </source>
</evidence>
<dbReference type="CDD" id="cd00118">
    <property type="entry name" value="LysM"/>
    <property type="match status" value="1"/>
</dbReference>
<name>A0A919YW59_9BACL</name>
<keyword evidence="2" id="KW-0472">Membrane</keyword>
<evidence type="ECO:0000313" key="6">
    <source>
        <dbReference type="Proteomes" id="UP000683139"/>
    </source>
</evidence>
<dbReference type="PROSITE" id="PS51109">
    <property type="entry name" value="G5"/>
    <property type="match status" value="1"/>
</dbReference>
<dbReference type="SMART" id="SM01208">
    <property type="entry name" value="G5"/>
    <property type="match status" value="1"/>
</dbReference>
<feature type="transmembrane region" description="Helical" evidence="2">
    <location>
        <begin position="56"/>
        <end position="76"/>
    </location>
</feature>
<dbReference type="Gene3D" id="2.20.230.10">
    <property type="entry name" value="Resuscitation-promoting factor rpfb"/>
    <property type="match status" value="1"/>
</dbReference>
<dbReference type="SMART" id="SM00257">
    <property type="entry name" value="LysM"/>
    <property type="match status" value="1"/>
</dbReference>
<dbReference type="Pfam" id="PF01551">
    <property type="entry name" value="Peptidase_M23"/>
    <property type="match status" value="1"/>
</dbReference>
<evidence type="ECO:0000259" key="3">
    <source>
        <dbReference type="PROSITE" id="PS51109"/>
    </source>
</evidence>
<dbReference type="AlphaFoldDB" id="A0A919YW59"/>
<reference evidence="5" key="1">
    <citation type="submission" date="2021-03" db="EMBL/GenBank/DDBJ databases">
        <title>Antimicrobial resistance genes in bacteria isolated from Japanese honey, and their potential for conferring macrolide and lincosamide resistance in the American foulbrood pathogen Paenibacillus larvae.</title>
        <authorList>
            <person name="Okamoto M."/>
            <person name="Kumagai M."/>
            <person name="Kanamori H."/>
            <person name="Takamatsu D."/>
        </authorList>
    </citation>
    <scope>NUCLEOTIDE SEQUENCE</scope>
    <source>
        <strain evidence="5">J40TS1</strain>
    </source>
</reference>
<dbReference type="EMBL" id="BOSE01000008">
    <property type="protein sequence ID" value="GIP18371.1"/>
    <property type="molecule type" value="Genomic_DNA"/>
</dbReference>
<dbReference type="InterPro" id="IPR050570">
    <property type="entry name" value="Cell_wall_metabolism_enzyme"/>
</dbReference>
<dbReference type="InterPro" id="IPR011098">
    <property type="entry name" value="G5_dom"/>
</dbReference>
<dbReference type="InterPro" id="IPR016047">
    <property type="entry name" value="M23ase_b-sheet_dom"/>
</dbReference>
<evidence type="ECO:0000256" key="2">
    <source>
        <dbReference type="SAM" id="Phobius"/>
    </source>
</evidence>
<dbReference type="GO" id="GO:0004222">
    <property type="term" value="F:metalloendopeptidase activity"/>
    <property type="evidence" value="ECO:0007669"/>
    <property type="project" value="TreeGrafter"/>
</dbReference>
<feature type="domain" description="G5" evidence="3">
    <location>
        <begin position="331"/>
        <end position="411"/>
    </location>
</feature>
<feature type="domain" description="LysM" evidence="4">
    <location>
        <begin position="280"/>
        <end position="324"/>
    </location>
</feature>
<evidence type="ECO:0000256" key="1">
    <source>
        <dbReference type="ARBA" id="ARBA00022729"/>
    </source>
</evidence>
<proteinExistence type="predicted"/>
<dbReference type="PANTHER" id="PTHR21666:SF270">
    <property type="entry name" value="MUREIN HYDROLASE ACTIVATOR ENVC"/>
    <property type="match status" value="1"/>
</dbReference>
<dbReference type="SUPFAM" id="SSF51261">
    <property type="entry name" value="Duplicated hybrid motif"/>
    <property type="match status" value="1"/>
</dbReference>
<dbReference type="Pfam" id="PF01476">
    <property type="entry name" value="LysM"/>
    <property type="match status" value="1"/>
</dbReference>
<gene>
    <name evidence="5" type="ORF">J40TS1_40130</name>
</gene>
<keyword evidence="2" id="KW-1133">Transmembrane helix</keyword>
<dbReference type="Gene3D" id="3.10.350.10">
    <property type="entry name" value="LysM domain"/>
    <property type="match status" value="1"/>
</dbReference>
<sequence length="536" mass="58826">MARFGDMSRMKEYVTNIVSRLKGNRSSKDSQDELDQLNDSTDTVIESTPLWRKKSVLISGAIIAVAAATIIGIQQYKQYIHTNTFEIFHVYQNGQYVGTVDQVDTVQQMIEEEQLELANNNPGISMELNTGELTYESEVGFKLTADTDATLNKLEQSFTSNAVGIAIVVDGKTLGYVKDEIAATNVLNRLQKQYAPQVAAAEDTMQIQSLSYNADEAQAESTSSAKEAEEATEIGDSSLTVKDVKFVESVDITVDQVEPTSIMDEEDLYKKIVDGSTKPTKYVVQKGDCIGCIAQKFGISEQVIYENNPQIEGDKITAGDELDLTVRMPEITVRSVEQLVEIEEIAVPIEYVENKEMREGETKTIQTGAPGSQRLVYEITKENGYILSEELVTKEVIKEAVPTIIEKGTMIIAGTGTGSFAYPVSNHRVSSKYGKRWGRMHSGVDFTGDKTIKAADAGVVEFVGTKNGYGKTVIIDHKNGYKTLYGHLSSYSVSEGDKLAKGDKIGIMGNTGRSTGVHLHFEIQKNGSTVNPLSYL</sequence>
<dbReference type="RefSeq" id="WP_213518698.1">
    <property type="nucleotide sequence ID" value="NZ_BOSE01000008.1"/>
</dbReference>
<keyword evidence="6" id="KW-1185">Reference proteome</keyword>
<dbReference type="CDD" id="cd12797">
    <property type="entry name" value="M23_peptidase"/>
    <property type="match status" value="1"/>
</dbReference>